<comment type="caution">
    <text evidence="12">The sequence shown here is derived from an EMBL/GenBank/DDBJ whole genome shotgun (WGS) entry which is preliminary data.</text>
</comment>
<dbReference type="GO" id="GO:0031992">
    <property type="term" value="F:energy transducer activity"/>
    <property type="evidence" value="ECO:0007669"/>
    <property type="project" value="TreeGrafter"/>
</dbReference>
<keyword evidence="8" id="KW-1133">Transmembrane helix</keyword>
<dbReference type="GO" id="GO:0055085">
    <property type="term" value="P:transmembrane transport"/>
    <property type="evidence" value="ECO:0007669"/>
    <property type="project" value="InterPro"/>
</dbReference>
<evidence type="ECO:0000256" key="1">
    <source>
        <dbReference type="ARBA" id="ARBA00004383"/>
    </source>
</evidence>
<evidence type="ECO:0000256" key="3">
    <source>
        <dbReference type="ARBA" id="ARBA00022448"/>
    </source>
</evidence>
<evidence type="ECO:0000313" key="12">
    <source>
        <dbReference type="EMBL" id="GGC75373.1"/>
    </source>
</evidence>
<evidence type="ECO:0000256" key="2">
    <source>
        <dbReference type="ARBA" id="ARBA00006555"/>
    </source>
</evidence>
<dbReference type="InterPro" id="IPR037682">
    <property type="entry name" value="TonB_C"/>
</dbReference>
<keyword evidence="9" id="KW-0472">Membrane</keyword>
<feature type="region of interest" description="Disordered" evidence="10">
    <location>
        <begin position="82"/>
        <end position="101"/>
    </location>
</feature>
<accession>A0A916UK83</accession>
<evidence type="ECO:0000259" key="11">
    <source>
        <dbReference type="PROSITE" id="PS52015"/>
    </source>
</evidence>
<evidence type="ECO:0000256" key="8">
    <source>
        <dbReference type="ARBA" id="ARBA00022989"/>
    </source>
</evidence>
<dbReference type="Gene3D" id="3.30.1150.10">
    <property type="match status" value="1"/>
</dbReference>
<dbReference type="Proteomes" id="UP000651668">
    <property type="component" value="Unassembled WGS sequence"/>
</dbReference>
<dbReference type="EMBL" id="BMIL01000013">
    <property type="protein sequence ID" value="GGC75373.1"/>
    <property type="molecule type" value="Genomic_DNA"/>
</dbReference>
<dbReference type="InterPro" id="IPR051045">
    <property type="entry name" value="TonB-dependent_transducer"/>
</dbReference>
<feature type="compositionally biased region" description="Pro residues" evidence="10">
    <location>
        <begin position="82"/>
        <end position="96"/>
    </location>
</feature>
<evidence type="ECO:0000256" key="5">
    <source>
        <dbReference type="ARBA" id="ARBA00022519"/>
    </source>
</evidence>
<name>A0A916UK83_9SPHI</name>
<keyword evidence="13" id="KW-1185">Reference proteome</keyword>
<comment type="similarity">
    <text evidence="2">Belongs to the TonB family.</text>
</comment>
<keyword evidence="4" id="KW-1003">Cell membrane</keyword>
<dbReference type="InterPro" id="IPR006260">
    <property type="entry name" value="TonB/TolA_C"/>
</dbReference>
<sequence>MFGSKIKLHRAAWLDVIFDQKNKSYGAYALRRESDANTSKSLLYAGTFFLLLFLSPRIISLIKGPTPVEVTTNPVEVVVAPPPAVNPETPPPPANEPPAARQDQVKFLPPVVLPDPMVRDVEPPQIKELQNADPGQKTIAGSPDAEIVIVETAGEGPKKDATAVVDDTQVYDIAILEVAPVFPGGMDKFYKYLNSAIKYPLMAAEQNIQGKVFVSFVVEKNGALTDIKVLRSLGSGTDEEAVRVLKASPNWIPGVQNGKQVRVKYNIPISFSLAN</sequence>
<keyword evidence="6" id="KW-0812">Transmembrane</keyword>
<protein>
    <submittedName>
        <fullName evidence="12">Biopolymer transporter TonB</fullName>
    </submittedName>
</protein>
<organism evidence="12 13">
    <name type="scientific">Pedobacter quisquiliarum</name>
    <dbReference type="NCBI Taxonomy" id="1834438"/>
    <lineage>
        <taxon>Bacteria</taxon>
        <taxon>Pseudomonadati</taxon>
        <taxon>Bacteroidota</taxon>
        <taxon>Sphingobacteriia</taxon>
        <taxon>Sphingobacteriales</taxon>
        <taxon>Sphingobacteriaceae</taxon>
        <taxon>Pedobacter</taxon>
    </lineage>
</organism>
<dbReference type="PANTHER" id="PTHR33446:SF2">
    <property type="entry name" value="PROTEIN TONB"/>
    <property type="match status" value="1"/>
</dbReference>
<reference evidence="12" key="2">
    <citation type="submission" date="2020-09" db="EMBL/GenBank/DDBJ databases">
        <authorList>
            <person name="Sun Q."/>
            <person name="Zhou Y."/>
        </authorList>
    </citation>
    <scope>NUCLEOTIDE SEQUENCE</scope>
    <source>
        <strain evidence="12">CGMCC 1.15343</strain>
    </source>
</reference>
<keyword evidence="7" id="KW-0653">Protein transport</keyword>
<evidence type="ECO:0000256" key="6">
    <source>
        <dbReference type="ARBA" id="ARBA00022692"/>
    </source>
</evidence>
<dbReference type="RefSeq" id="WP_188627889.1">
    <property type="nucleotide sequence ID" value="NZ_BMIL01000013.1"/>
</dbReference>
<evidence type="ECO:0000256" key="10">
    <source>
        <dbReference type="SAM" id="MobiDB-lite"/>
    </source>
</evidence>
<dbReference type="Pfam" id="PF03544">
    <property type="entry name" value="TonB_C"/>
    <property type="match status" value="1"/>
</dbReference>
<comment type="subcellular location">
    <subcellularLocation>
        <location evidence="1">Cell inner membrane</location>
        <topology evidence="1">Single-pass membrane protein</topology>
        <orientation evidence="1">Periplasmic side</orientation>
    </subcellularLocation>
</comment>
<evidence type="ECO:0000256" key="9">
    <source>
        <dbReference type="ARBA" id="ARBA00023136"/>
    </source>
</evidence>
<proteinExistence type="inferred from homology"/>
<dbReference type="SUPFAM" id="SSF74653">
    <property type="entry name" value="TolA/TonB C-terminal domain"/>
    <property type="match status" value="1"/>
</dbReference>
<feature type="domain" description="TonB C-terminal" evidence="11">
    <location>
        <begin position="184"/>
        <end position="275"/>
    </location>
</feature>
<dbReference type="GO" id="GO:0098797">
    <property type="term" value="C:plasma membrane protein complex"/>
    <property type="evidence" value="ECO:0007669"/>
    <property type="project" value="TreeGrafter"/>
</dbReference>
<keyword evidence="5" id="KW-0997">Cell inner membrane</keyword>
<evidence type="ECO:0000256" key="7">
    <source>
        <dbReference type="ARBA" id="ARBA00022927"/>
    </source>
</evidence>
<dbReference type="PROSITE" id="PS52015">
    <property type="entry name" value="TONB_CTD"/>
    <property type="match status" value="1"/>
</dbReference>
<reference evidence="12" key="1">
    <citation type="journal article" date="2014" name="Int. J. Syst. Evol. Microbiol.">
        <title>Complete genome sequence of Corynebacterium casei LMG S-19264T (=DSM 44701T), isolated from a smear-ripened cheese.</title>
        <authorList>
            <consortium name="US DOE Joint Genome Institute (JGI-PGF)"/>
            <person name="Walter F."/>
            <person name="Albersmeier A."/>
            <person name="Kalinowski J."/>
            <person name="Ruckert C."/>
        </authorList>
    </citation>
    <scope>NUCLEOTIDE SEQUENCE</scope>
    <source>
        <strain evidence="12">CGMCC 1.15343</strain>
    </source>
</reference>
<dbReference type="AlphaFoldDB" id="A0A916UK83"/>
<dbReference type="GO" id="GO:0015031">
    <property type="term" value="P:protein transport"/>
    <property type="evidence" value="ECO:0007669"/>
    <property type="project" value="UniProtKB-KW"/>
</dbReference>
<gene>
    <name evidence="12" type="primary">tonB</name>
    <name evidence="12" type="ORF">GCM10011387_31350</name>
</gene>
<keyword evidence="3" id="KW-0813">Transport</keyword>
<dbReference type="PANTHER" id="PTHR33446">
    <property type="entry name" value="PROTEIN TONB-RELATED"/>
    <property type="match status" value="1"/>
</dbReference>
<dbReference type="NCBIfam" id="TIGR01352">
    <property type="entry name" value="tonB_Cterm"/>
    <property type="match status" value="1"/>
</dbReference>
<evidence type="ECO:0000256" key="4">
    <source>
        <dbReference type="ARBA" id="ARBA00022475"/>
    </source>
</evidence>
<evidence type="ECO:0000313" key="13">
    <source>
        <dbReference type="Proteomes" id="UP000651668"/>
    </source>
</evidence>